<evidence type="ECO:0000256" key="5">
    <source>
        <dbReference type="ARBA" id="ARBA00022801"/>
    </source>
</evidence>
<dbReference type="PANTHER" id="PTHR11802:SF472">
    <property type="entry name" value="SERINE CARBOXYPEPTIDASE CPVL-RELATED"/>
    <property type="match status" value="1"/>
</dbReference>
<dbReference type="PANTHER" id="PTHR11802">
    <property type="entry name" value="SERINE PROTEASE FAMILY S10 SERINE CARBOXYPEPTIDASE"/>
    <property type="match status" value="1"/>
</dbReference>
<keyword evidence="2" id="KW-0121">Carboxypeptidase</keyword>
<dbReference type="InterPro" id="IPR029058">
    <property type="entry name" value="AB_hydrolase_fold"/>
</dbReference>
<evidence type="ECO:0000256" key="3">
    <source>
        <dbReference type="ARBA" id="ARBA00022670"/>
    </source>
</evidence>
<reference evidence="8 9" key="1">
    <citation type="journal article" date="2018" name="New Phytol.">
        <title>Phylogenomics of Endogonaceae and evolution of mycorrhizas within Mucoromycota.</title>
        <authorList>
            <person name="Chang Y."/>
            <person name="Desiro A."/>
            <person name="Na H."/>
            <person name="Sandor L."/>
            <person name="Lipzen A."/>
            <person name="Clum A."/>
            <person name="Barry K."/>
            <person name="Grigoriev I.V."/>
            <person name="Martin F.M."/>
            <person name="Stajich J.E."/>
            <person name="Smith M.E."/>
            <person name="Bonito G."/>
            <person name="Spatafora J.W."/>
        </authorList>
    </citation>
    <scope>NUCLEOTIDE SEQUENCE [LARGE SCALE GENOMIC DNA]</scope>
    <source>
        <strain evidence="8 9">GMNB39</strain>
    </source>
</reference>
<proteinExistence type="inferred from homology"/>
<dbReference type="SUPFAM" id="SSF53474">
    <property type="entry name" value="alpha/beta-Hydrolases"/>
    <property type="match status" value="2"/>
</dbReference>
<keyword evidence="6" id="KW-0325">Glycoprotein</keyword>
<dbReference type="Pfam" id="PF00450">
    <property type="entry name" value="Peptidase_S10"/>
    <property type="match status" value="2"/>
</dbReference>
<evidence type="ECO:0000256" key="2">
    <source>
        <dbReference type="ARBA" id="ARBA00022645"/>
    </source>
</evidence>
<keyword evidence="3" id="KW-0645">Protease</keyword>
<dbReference type="OrthoDB" id="443318at2759"/>
<keyword evidence="5" id="KW-0378">Hydrolase</keyword>
<evidence type="ECO:0000256" key="7">
    <source>
        <dbReference type="SAM" id="SignalP"/>
    </source>
</evidence>
<evidence type="ECO:0000256" key="6">
    <source>
        <dbReference type="ARBA" id="ARBA00023180"/>
    </source>
</evidence>
<dbReference type="InterPro" id="IPR001563">
    <property type="entry name" value="Peptidase_S10"/>
</dbReference>
<evidence type="ECO:0000313" key="8">
    <source>
        <dbReference type="EMBL" id="RUP45762.1"/>
    </source>
</evidence>
<accession>A0A433D4J1</accession>
<dbReference type="AlphaFoldDB" id="A0A433D4J1"/>
<gene>
    <name evidence="8" type="ORF">BC936DRAFT_147769</name>
</gene>
<dbReference type="PRINTS" id="PR00724">
    <property type="entry name" value="CRBOXYPTASEC"/>
</dbReference>
<keyword evidence="9" id="KW-1185">Reference proteome</keyword>
<keyword evidence="4 7" id="KW-0732">Signal</keyword>
<feature type="chain" id="PRO_5018992775" description="Alpha/Beta hydrolase protein" evidence="7">
    <location>
        <begin position="22"/>
        <end position="642"/>
    </location>
</feature>
<evidence type="ECO:0000256" key="1">
    <source>
        <dbReference type="ARBA" id="ARBA00009431"/>
    </source>
</evidence>
<evidence type="ECO:0008006" key="10">
    <source>
        <dbReference type="Google" id="ProtNLM"/>
    </source>
</evidence>
<dbReference type="EMBL" id="RBNI01006801">
    <property type="protein sequence ID" value="RUP45762.1"/>
    <property type="molecule type" value="Genomic_DNA"/>
</dbReference>
<evidence type="ECO:0000256" key="4">
    <source>
        <dbReference type="ARBA" id="ARBA00022729"/>
    </source>
</evidence>
<dbReference type="Gene3D" id="3.40.50.1820">
    <property type="entry name" value="alpha/beta hydrolase"/>
    <property type="match status" value="2"/>
</dbReference>
<dbReference type="Proteomes" id="UP000268093">
    <property type="component" value="Unassembled WGS sequence"/>
</dbReference>
<protein>
    <recommendedName>
        <fullName evidence="10">Alpha/Beta hydrolase protein</fullName>
    </recommendedName>
</protein>
<comment type="caution">
    <text evidence="8">The sequence shown here is derived from an EMBL/GenBank/DDBJ whole genome shotgun (WGS) entry which is preliminary data.</text>
</comment>
<sequence>MRLTVLPVALTTLLLANPVHSQTYTYPKYAHREDSSRDQRHRVGHLDYAPGHLPIDESYAGFIDIRHWNAGNGVQGNASLFYWFFPALNATRPDPPLIIWLQGGPGSASMIGLFYEMGPVHADEALRLTRNPHSWANDYSMVFIDQPVGTGYSYVEPIVPVALPSPRAPASVPHHQHLFHFRTNSSNQGFNAGDGSAESYDGYFGQTPILDEDEQARAHSSGDSDYSHGYVINQAGVTKDLLVFLDAFYERRVLCRQIRPLSRVSDPRAEQARPERYGIPLLAPFVNDITSPLIHSLRLLVQPDQCIRVVSHRELAFVVLSLGCRISPVSLPLLRADNLSSPRFISLAGIAVGNGLTDPTTQLKTHGPQGFELGVLGSQQAREVDRLADEAIEQIKAGTSPWYSTSRVCSPLSYHIFFIPLRPSSRILYPPGQYAKATDTRLAVFALFTRYTGGLNWYDVRKGDHLNNYTLMDAFMNDQKNKVPLHVQDDGRKRDFWKDLAVAAFLKGVSRGPSRSSRKREDITLSTAHLFPVLLAHYRVLLYQGQFDFRDGVAGNTAWIEALEWPGREGFANAPRNIWKTESPTDRNSHVAGWVQAYANLTRLSLFGAGHMAPMDQPANTREMISNFIEGRPWTAASENSF</sequence>
<dbReference type="GO" id="GO:0004185">
    <property type="term" value="F:serine-type carboxypeptidase activity"/>
    <property type="evidence" value="ECO:0007669"/>
    <property type="project" value="InterPro"/>
</dbReference>
<name>A0A433D4J1_9FUNG</name>
<feature type="signal peptide" evidence="7">
    <location>
        <begin position="1"/>
        <end position="21"/>
    </location>
</feature>
<evidence type="ECO:0000313" key="9">
    <source>
        <dbReference type="Proteomes" id="UP000268093"/>
    </source>
</evidence>
<dbReference type="GO" id="GO:0006508">
    <property type="term" value="P:proteolysis"/>
    <property type="evidence" value="ECO:0007669"/>
    <property type="project" value="UniProtKB-KW"/>
</dbReference>
<comment type="similarity">
    <text evidence="1">Belongs to the peptidase S10 family.</text>
</comment>
<organism evidence="8 9">
    <name type="scientific">Jimgerdemannia flammicorona</name>
    <dbReference type="NCBI Taxonomy" id="994334"/>
    <lineage>
        <taxon>Eukaryota</taxon>
        <taxon>Fungi</taxon>
        <taxon>Fungi incertae sedis</taxon>
        <taxon>Mucoromycota</taxon>
        <taxon>Mucoromycotina</taxon>
        <taxon>Endogonomycetes</taxon>
        <taxon>Endogonales</taxon>
        <taxon>Endogonaceae</taxon>
        <taxon>Jimgerdemannia</taxon>
    </lineage>
</organism>